<comment type="caution">
    <text evidence="3">The sequence shown here is derived from an EMBL/GenBank/DDBJ whole genome shotgun (WGS) entry which is preliminary data.</text>
</comment>
<accession>A0ABV2VYD2</accession>
<dbReference type="RefSeq" id="WP_360029005.1">
    <property type="nucleotide sequence ID" value="NZ_JBEXZR010000002.1"/>
</dbReference>
<sequence length="104" mass="11707">MSLGTVLLVQPDGHEIRRKREQRGYGLRRFAEAAGISHTHLSRIERGLRNAQPEVMARVADVIGCSIEDIERDPTKGNDHERDEHHRLAPAEDEGSRGSHPQEP</sequence>
<feature type="domain" description="HTH cro/C1-type" evidence="2">
    <location>
        <begin position="16"/>
        <end position="70"/>
    </location>
</feature>
<evidence type="ECO:0000259" key="2">
    <source>
        <dbReference type="PROSITE" id="PS50943"/>
    </source>
</evidence>
<organism evidence="3 4">
    <name type="scientific">Streptomyces lavendulocolor</name>
    <dbReference type="NCBI Taxonomy" id="67316"/>
    <lineage>
        <taxon>Bacteria</taxon>
        <taxon>Bacillati</taxon>
        <taxon>Actinomycetota</taxon>
        <taxon>Actinomycetes</taxon>
        <taxon>Kitasatosporales</taxon>
        <taxon>Streptomycetaceae</taxon>
        <taxon>Streptomyces</taxon>
    </lineage>
</organism>
<feature type="compositionally biased region" description="Basic and acidic residues" evidence="1">
    <location>
        <begin position="72"/>
        <end position="104"/>
    </location>
</feature>
<dbReference type="Pfam" id="PF01381">
    <property type="entry name" value="HTH_3"/>
    <property type="match status" value="1"/>
</dbReference>
<evidence type="ECO:0000313" key="4">
    <source>
        <dbReference type="Proteomes" id="UP001550378"/>
    </source>
</evidence>
<name>A0ABV2VYD2_9ACTN</name>
<dbReference type="PROSITE" id="PS50943">
    <property type="entry name" value="HTH_CROC1"/>
    <property type="match status" value="1"/>
</dbReference>
<evidence type="ECO:0000256" key="1">
    <source>
        <dbReference type="SAM" id="MobiDB-lite"/>
    </source>
</evidence>
<dbReference type="SMART" id="SM00530">
    <property type="entry name" value="HTH_XRE"/>
    <property type="match status" value="1"/>
</dbReference>
<dbReference type="Proteomes" id="UP001550378">
    <property type="component" value="Unassembled WGS sequence"/>
</dbReference>
<dbReference type="EMBL" id="JBEXZR010000002">
    <property type="protein sequence ID" value="MEU0706294.1"/>
    <property type="molecule type" value="Genomic_DNA"/>
</dbReference>
<keyword evidence="4" id="KW-1185">Reference proteome</keyword>
<dbReference type="Gene3D" id="1.10.260.40">
    <property type="entry name" value="lambda repressor-like DNA-binding domains"/>
    <property type="match status" value="1"/>
</dbReference>
<dbReference type="InterPro" id="IPR010982">
    <property type="entry name" value="Lambda_DNA-bd_dom_sf"/>
</dbReference>
<dbReference type="CDD" id="cd00093">
    <property type="entry name" value="HTH_XRE"/>
    <property type="match status" value="1"/>
</dbReference>
<dbReference type="InterPro" id="IPR001387">
    <property type="entry name" value="Cro/C1-type_HTH"/>
</dbReference>
<evidence type="ECO:0000313" key="3">
    <source>
        <dbReference type="EMBL" id="MEU0706294.1"/>
    </source>
</evidence>
<protein>
    <submittedName>
        <fullName evidence="3">Helix-turn-helix transcriptional regulator</fullName>
    </submittedName>
</protein>
<feature type="region of interest" description="Disordered" evidence="1">
    <location>
        <begin position="68"/>
        <end position="104"/>
    </location>
</feature>
<dbReference type="SUPFAM" id="SSF47413">
    <property type="entry name" value="lambda repressor-like DNA-binding domains"/>
    <property type="match status" value="1"/>
</dbReference>
<gene>
    <name evidence="3" type="ORF">ABZ508_02795</name>
</gene>
<proteinExistence type="predicted"/>
<reference evidence="3 4" key="1">
    <citation type="submission" date="2024-06" db="EMBL/GenBank/DDBJ databases">
        <title>The Natural Products Discovery Center: Release of the First 8490 Sequenced Strains for Exploring Actinobacteria Biosynthetic Diversity.</title>
        <authorList>
            <person name="Kalkreuter E."/>
            <person name="Kautsar S.A."/>
            <person name="Yang D."/>
            <person name="Bader C.D."/>
            <person name="Teijaro C.N."/>
            <person name="Fluegel L."/>
            <person name="Davis C.M."/>
            <person name="Simpson J.R."/>
            <person name="Lauterbach L."/>
            <person name="Steele A.D."/>
            <person name="Gui C."/>
            <person name="Meng S."/>
            <person name="Li G."/>
            <person name="Viehrig K."/>
            <person name="Ye F."/>
            <person name="Su P."/>
            <person name="Kiefer A.F."/>
            <person name="Nichols A."/>
            <person name="Cepeda A.J."/>
            <person name="Yan W."/>
            <person name="Fan B."/>
            <person name="Jiang Y."/>
            <person name="Adhikari A."/>
            <person name="Zheng C.-J."/>
            <person name="Schuster L."/>
            <person name="Cowan T.M."/>
            <person name="Smanski M.J."/>
            <person name="Chevrette M.G."/>
            <person name="De Carvalho L.P.S."/>
            <person name="Shen B."/>
        </authorList>
    </citation>
    <scope>NUCLEOTIDE SEQUENCE [LARGE SCALE GENOMIC DNA]</scope>
    <source>
        <strain evidence="3 4">NPDC006337</strain>
    </source>
</reference>